<dbReference type="PANTHER" id="PTHR32060:SF30">
    <property type="entry name" value="CARBOXY-TERMINAL PROCESSING PROTEASE CTPA"/>
    <property type="match status" value="1"/>
</dbReference>
<feature type="domain" description="PDZ" evidence="5">
    <location>
        <begin position="91"/>
        <end position="156"/>
    </location>
</feature>
<keyword evidence="3 6" id="KW-0378">Hydrolase</keyword>
<dbReference type="NCBIfam" id="TIGR00225">
    <property type="entry name" value="prc"/>
    <property type="match status" value="1"/>
</dbReference>
<dbReference type="InterPro" id="IPR001478">
    <property type="entry name" value="PDZ"/>
</dbReference>
<comment type="similarity">
    <text evidence="1">Belongs to the peptidase S41A family.</text>
</comment>
<dbReference type="SMART" id="SM00228">
    <property type="entry name" value="PDZ"/>
    <property type="match status" value="1"/>
</dbReference>
<dbReference type="CDD" id="cd07560">
    <property type="entry name" value="Peptidase_S41_CPP"/>
    <property type="match status" value="1"/>
</dbReference>
<evidence type="ECO:0000256" key="4">
    <source>
        <dbReference type="ARBA" id="ARBA00022825"/>
    </source>
</evidence>
<protein>
    <submittedName>
        <fullName evidence="6">Carboxyl-terminal protease</fullName>
        <ecNumber evidence="6">3.4.21.102</ecNumber>
    </submittedName>
</protein>
<dbReference type="Pfam" id="PF00595">
    <property type="entry name" value="PDZ"/>
    <property type="match status" value="1"/>
</dbReference>
<dbReference type="SUPFAM" id="SSF52096">
    <property type="entry name" value="ClpP/crotonase"/>
    <property type="match status" value="1"/>
</dbReference>
<dbReference type="Gene3D" id="2.30.42.10">
    <property type="match status" value="1"/>
</dbReference>
<dbReference type="EC" id="3.4.21.102" evidence="6"/>
<dbReference type="CDD" id="cd06782">
    <property type="entry name" value="cpPDZ_CPP-like"/>
    <property type="match status" value="1"/>
</dbReference>
<dbReference type="EMBL" id="FAXC01000370">
    <property type="protein sequence ID" value="CUV10179.1"/>
    <property type="molecule type" value="Genomic_DNA"/>
</dbReference>
<dbReference type="SMART" id="SM00245">
    <property type="entry name" value="TSPc"/>
    <property type="match status" value="1"/>
</dbReference>
<dbReference type="SUPFAM" id="SSF50156">
    <property type="entry name" value="PDZ domain-like"/>
    <property type="match status" value="1"/>
</dbReference>
<name>A0A160VIX3_9ZZZZ</name>
<evidence type="ECO:0000313" key="6">
    <source>
        <dbReference type="EMBL" id="CUV10179.1"/>
    </source>
</evidence>
<evidence type="ECO:0000256" key="2">
    <source>
        <dbReference type="ARBA" id="ARBA00022670"/>
    </source>
</evidence>
<sequence length="558" mass="62493">MKLYNKKFIRISVLSIAVIAISLFSLALTKSDVYRELARSQRLINEVYKSLITRYADRLDTEKFTKTVINNILDDLDPYTVYMEEDEKEGLDLLTRGKYGGVGINLGERDKKLTVISPIDDSPAKHKGIIAGDIIIKIDGSPTAEMSLDDAASHIRGPKGTDVTLSIKRFGNEQLIDFVLTRDDITVKDVTYAGMMDNETGYIRLTRFSKNSGPELRSSILNLQRDNARRIIIDLRDNPGGLLQSAIEILDMIIQKGDLLLSTKGRLAEANKQYVARKKPIIEDDVKIAILINEGSASASEIIAGAVQDLDRGVIVGTSSFGKGLVQSVYGLDGSGKRSLKVTTAKYYIPSGRLIQKPGYIDDELVVREDKEDSIFVTVGGRTVKGGGGITPDYEVVMPKSKPLLLECWRKGLFFSFAQERQHKYDIYEDALIDLDLMTDFKVFIDDHELDVITDGEKQFREARTKIAALDSTNMDLTHAFDFVETFIISREATLFDEEKDDLRRRLLLELVGIMKGTDFRVEESIKDDPVVTKAKEILQDPVAYSGLFEPKDNDQSF</sequence>
<keyword evidence="2 6" id="KW-0645">Protease</keyword>
<reference evidence="6" key="1">
    <citation type="submission" date="2015-10" db="EMBL/GenBank/DDBJ databases">
        <authorList>
            <person name="Gilbert D.G."/>
        </authorList>
    </citation>
    <scope>NUCLEOTIDE SEQUENCE</scope>
</reference>
<dbReference type="GO" id="GO:0007165">
    <property type="term" value="P:signal transduction"/>
    <property type="evidence" value="ECO:0007669"/>
    <property type="project" value="TreeGrafter"/>
</dbReference>
<dbReference type="GO" id="GO:0004252">
    <property type="term" value="F:serine-type endopeptidase activity"/>
    <property type="evidence" value="ECO:0007669"/>
    <property type="project" value="UniProtKB-EC"/>
</dbReference>
<evidence type="ECO:0000256" key="3">
    <source>
        <dbReference type="ARBA" id="ARBA00022801"/>
    </source>
</evidence>
<dbReference type="Gene3D" id="3.30.750.44">
    <property type="match status" value="1"/>
</dbReference>
<dbReference type="GO" id="GO:0006508">
    <property type="term" value="P:proteolysis"/>
    <property type="evidence" value="ECO:0007669"/>
    <property type="project" value="UniProtKB-KW"/>
</dbReference>
<dbReference type="PROSITE" id="PS50106">
    <property type="entry name" value="PDZ"/>
    <property type="match status" value="1"/>
</dbReference>
<dbReference type="InterPro" id="IPR029045">
    <property type="entry name" value="ClpP/crotonase-like_dom_sf"/>
</dbReference>
<gene>
    <name evidence="6" type="ORF">MGWOODY_Mmi872</name>
</gene>
<dbReference type="FunFam" id="2.30.42.10:FF:000063">
    <property type="entry name" value="Peptidase, S41 family"/>
    <property type="match status" value="1"/>
</dbReference>
<organism evidence="6">
    <name type="scientific">hydrothermal vent metagenome</name>
    <dbReference type="NCBI Taxonomy" id="652676"/>
    <lineage>
        <taxon>unclassified sequences</taxon>
        <taxon>metagenomes</taxon>
        <taxon>ecological metagenomes</taxon>
    </lineage>
</organism>
<proteinExistence type="inferred from homology"/>
<dbReference type="Pfam" id="PF03572">
    <property type="entry name" value="Peptidase_S41"/>
    <property type="match status" value="1"/>
</dbReference>
<dbReference type="PANTHER" id="PTHR32060">
    <property type="entry name" value="TAIL-SPECIFIC PROTEASE"/>
    <property type="match status" value="1"/>
</dbReference>
<dbReference type="GO" id="GO:0030288">
    <property type="term" value="C:outer membrane-bounded periplasmic space"/>
    <property type="evidence" value="ECO:0007669"/>
    <property type="project" value="TreeGrafter"/>
</dbReference>
<evidence type="ECO:0000259" key="5">
    <source>
        <dbReference type="PROSITE" id="PS50106"/>
    </source>
</evidence>
<dbReference type="InterPro" id="IPR036034">
    <property type="entry name" value="PDZ_sf"/>
</dbReference>
<dbReference type="Gene3D" id="3.90.226.10">
    <property type="entry name" value="2-enoyl-CoA Hydratase, Chain A, domain 1"/>
    <property type="match status" value="1"/>
</dbReference>
<dbReference type="InterPro" id="IPR005151">
    <property type="entry name" value="Tail-specific_protease"/>
</dbReference>
<accession>A0A160VIX3</accession>
<keyword evidence="4" id="KW-0720">Serine protease</keyword>
<dbReference type="InterPro" id="IPR004447">
    <property type="entry name" value="Peptidase_S41A"/>
</dbReference>
<evidence type="ECO:0000256" key="1">
    <source>
        <dbReference type="ARBA" id="ARBA00009179"/>
    </source>
</evidence>
<dbReference type="AlphaFoldDB" id="A0A160VIX3"/>